<reference evidence="2 3" key="1">
    <citation type="journal article" date="2014" name="Genome Announc.">
        <title>Trypanosoma cruzi Clone Dm28c Draft Genome Sequence.</title>
        <authorList>
            <person name="Grisard E.C."/>
            <person name="Teixeira S.M."/>
            <person name="de Almeida L.G."/>
            <person name="Stoco P.H."/>
            <person name="Gerber A.L."/>
            <person name="Talavera-Lopez C."/>
            <person name="Lima O.C."/>
            <person name="Andersson B."/>
            <person name="de Vasconcelos A.T."/>
        </authorList>
    </citation>
    <scope>NUCLEOTIDE SEQUENCE [LARGE SCALE GENOMIC DNA]</scope>
    <source>
        <strain evidence="2 3">Dm28c</strain>
    </source>
</reference>
<evidence type="ECO:0000313" key="3">
    <source>
        <dbReference type="Proteomes" id="UP000017861"/>
    </source>
</evidence>
<feature type="transmembrane region" description="Helical" evidence="1">
    <location>
        <begin position="61"/>
        <end position="82"/>
    </location>
</feature>
<comment type="caution">
    <text evidence="2">The sequence shown here is derived from an EMBL/GenBank/DDBJ whole genome shotgun (WGS) entry which is preliminary data.</text>
</comment>
<gene>
    <name evidence="2" type="ORF">TCDM_05887</name>
</gene>
<keyword evidence="1" id="KW-0812">Transmembrane</keyword>
<evidence type="ECO:0000313" key="2">
    <source>
        <dbReference type="EMBL" id="ESS65616.1"/>
    </source>
</evidence>
<evidence type="ECO:0000256" key="1">
    <source>
        <dbReference type="SAM" id="Phobius"/>
    </source>
</evidence>
<dbReference type="AlphaFoldDB" id="V5DDX9"/>
<sequence length="93" mass="11023">MHRWRPTHTHARERERERNRVQSYSAKFFYIRCKALFFLLLYSFFFSFLLLLFCADGGTNSLTPMPCLQVASCFSVFCGVGVREREKKKEGEK</sequence>
<dbReference type="Proteomes" id="UP000017861">
    <property type="component" value="Unassembled WGS sequence"/>
</dbReference>
<name>V5DDX9_TRYCR</name>
<proteinExistence type="predicted"/>
<organism evidence="2 3">
    <name type="scientific">Trypanosoma cruzi Dm28c</name>
    <dbReference type="NCBI Taxonomy" id="1416333"/>
    <lineage>
        <taxon>Eukaryota</taxon>
        <taxon>Discoba</taxon>
        <taxon>Euglenozoa</taxon>
        <taxon>Kinetoplastea</taxon>
        <taxon>Metakinetoplastina</taxon>
        <taxon>Trypanosomatida</taxon>
        <taxon>Trypanosomatidae</taxon>
        <taxon>Trypanosoma</taxon>
        <taxon>Schizotrypanum</taxon>
    </lineage>
</organism>
<feature type="transmembrane region" description="Helical" evidence="1">
    <location>
        <begin position="35"/>
        <end position="55"/>
    </location>
</feature>
<dbReference type="VEuPathDB" id="TriTrypDB:TCDM_05887"/>
<protein>
    <recommendedName>
        <fullName evidence="4">Transmembrane protein</fullName>
    </recommendedName>
</protein>
<keyword evidence="1" id="KW-0472">Membrane</keyword>
<evidence type="ECO:0008006" key="4">
    <source>
        <dbReference type="Google" id="ProtNLM"/>
    </source>
</evidence>
<accession>V5DDX9</accession>
<keyword evidence="1" id="KW-1133">Transmembrane helix</keyword>
<dbReference type="EMBL" id="AYLP01000060">
    <property type="protein sequence ID" value="ESS65616.1"/>
    <property type="molecule type" value="Genomic_DNA"/>
</dbReference>